<dbReference type="InterPro" id="IPR036890">
    <property type="entry name" value="HATPase_C_sf"/>
</dbReference>
<sequence>MTHSEPGSEAHAGTVPNDFGVPSDELIHVDGLLEALLAVTAGLDLDATLRTIVKSAIALVDAKFGALGVVGDSEVLKQFVYEGIDETGRELIGDLPRGRGVLGVLISDPKPLRLDDLSKHDDSVGFPDHHPPMKTFLGVPIQTRGKVFGNLYLTEKTNGRAFTAHDEMIVLALASAAGIAIDNSQLYALTKMKQEWLLATGEVTTALLAGADALGVLQLIADKSLSLTSSDCAFLAVPPDPELTGVATAELMVTVASGLDSETLVGHGIPLDFSTSGAVYRNKFPIVTESLEFDPGFGEGHDYGPAIVLPLRDGQQVRGVLAVLKLRGAEQYGADQLASMSAFADQGAVALRLADNQRRMAELDILADRDRIARDLHDHVIQRIFAVGLSVQGTLQRTRAPEVHQRLSGTIDDLQDIIQDIRRAIFDLHATEDGAPSLRSRLNQVVAETSADTDLRVTVQVRGPLSVIDPSLGEQAEAVVREALSNVVRHAQASTVAIVIDVHDSLTVTIADDGIGLPPGAHRRGLKNLCERAFALGGTFDAQSTDGGGTTLVWSVPLPDGNE</sequence>
<dbReference type="SUPFAM" id="SSF55874">
    <property type="entry name" value="ATPase domain of HSP90 chaperone/DNA topoisomerase II/histidine kinase"/>
    <property type="match status" value="1"/>
</dbReference>
<accession>A0ABV5X897</accession>
<name>A0ABV5X897_9NOCA</name>
<dbReference type="CDD" id="cd16917">
    <property type="entry name" value="HATPase_UhpB-NarQ-NarX-like"/>
    <property type="match status" value="1"/>
</dbReference>
<keyword evidence="1" id="KW-0808">Transferase</keyword>
<keyword evidence="6" id="KW-1185">Reference proteome</keyword>
<evidence type="ECO:0000313" key="6">
    <source>
        <dbReference type="Proteomes" id="UP001589587"/>
    </source>
</evidence>
<dbReference type="Proteomes" id="UP001589587">
    <property type="component" value="Unassembled WGS sequence"/>
</dbReference>
<evidence type="ECO:0000256" key="2">
    <source>
        <dbReference type="ARBA" id="ARBA00022777"/>
    </source>
</evidence>
<evidence type="ECO:0000256" key="1">
    <source>
        <dbReference type="ARBA" id="ARBA00022679"/>
    </source>
</evidence>
<dbReference type="Pfam" id="PF07730">
    <property type="entry name" value="HisKA_3"/>
    <property type="match status" value="1"/>
</dbReference>
<dbReference type="Gene3D" id="3.30.565.10">
    <property type="entry name" value="Histidine kinase-like ATPase, C-terminal domain"/>
    <property type="match status" value="1"/>
</dbReference>
<proteinExistence type="predicted"/>
<dbReference type="Gene3D" id="1.20.5.1930">
    <property type="match status" value="1"/>
</dbReference>
<evidence type="ECO:0000259" key="4">
    <source>
        <dbReference type="SMART" id="SM00065"/>
    </source>
</evidence>
<dbReference type="RefSeq" id="WP_378373657.1">
    <property type="nucleotide sequence ID" value="NZ_JBHMAS010000002.1"/>
</dbReference>
<dbReference type="Pfam" id="PF13185">
    <property type="entry name" value="GAF_2"/>
    <property type="match status" value="2"/>
</dbReference>
<feature type="domain" description="GAF" evidence="4">
    <location>
        <begin position="212"/>
        <end position="361"/>
    </location>
</feature>
<dbReference type="InterPro" id="IPR029016">
    <property type="entry name" value="GAF-like_dom_sf"/>
</dbReference>
<dbReference type="InterPro" id="IPR003018">
    <property type="entry name" value="GAF"/>
</dbReference>
<reference evidence="5 6" key="1">
    <citation type="submission" date="2024-09" db="EMBL/GenBank/DDBJ databases">
        <authorList>
            <person name="Sun Q."/>
            <person name="Mori K."/>
        </authorList>
    </citation>
    <scope>NUCLEOTIDE SEQUENCE [LARGE SCALE GENOMIC DNA]</scope>
    <source>
        <strain evidence="5 6">JCM 11411</strain>
    </source>
</reference>
<dbReference type="SUPFAM" id="SSF55781">
    <property type="entry name" value="GAF domain-like"/>
    <property type="match status" value="2"/>
</dbReference>
<comment type="caution">
    <text evidence="5">The sequence shown here is derived from an EMBL/GenBank/DDBJ whole genome shotgun (WGS) entry which is preliminary data.</text>
</comment>
<dbReference type="Gene3D" id="3.30.450.40">
    <property type="match status" value="2"/>
</dbReference>
<dbReference type="InterPro" id="IPR011712">
    <property type="entry name" value="Sig_transdc_His_kin_sub3_dim/P"/>
</dbReference>
<feature type="domain" description="GAF" evidence="4">
    <location>
        <begin position="44"/>
        <end position="191"/>
    </location>
</feature>
<protein>
    <submittedName>
        <fullName evidence="5">GAF domain-containing protein</fullName>
    </submittedName>
</protein>
<gene>
    <name evidence="5" type="ORF">ACFFQ6_00740</name>
</gene>
<dbReference type="EMBL" id="JBHMAS010000002">
    <property type="protein sequence ID" value="MFB9778192.1"/>
    <property type="molecule type" value="Genomic_DNA"/>
</dbReference>
<evidence type="ECO:0000256" key="3">
    <source>
        <dbReference type="ARBA" id="ARBA00023012"/>
    </source>
</evidence>
<dbReference type="Pfam" id="PF02518">
    <property type="entry name" value="HATPase_c"/>
    <property type="match status" value="1"/>
</dbReference>
<evidence type="ECO:0000313" key="5">
    <source>
        <dbReference type="EMBL" id="MFB9778192.1"/>
    </source>
</evidence>
<dbReference type="PANTHER" id="PTHR24421:SF56">
    <property type="entry name" value="OXYGEN SENSOR HISTIDINE KINASE RESPONSE REGULATOR DOST"/>
    <property type="match status" value="1"/>
</dbReference>
<dbReference type="SMART" id="SM00065">
    <property type="entry name" value="GAF"/>
    <property type="match status" value="2"/>
</dbReference>
<keyword evidence="2" id="KW-0418">Kinase</keyword>
<dbReference type="PANTHER" id="PTHR24421">
    <property type="entry name" value="NITRATE/NITRITE SENSOR PROTEIN NARX-RELATED"/>
    <property type="match status" value="1"/>
</dbReference>
<dbReference type="InterPro" id="IPR003594">
    <property type="entry name" value="HATPase_dom"/>
</dbReference>
<keyword evidence="3" id="KW-0902">Two-component regulatory system</keyword>
<dbReference type="InterPro" id="IPR050482">
    <property type="entry name" value="Sensor_HK_TwoCompSys"/>
</dbReference>
<organism evidence="5 6">
    <name type="scientific">Rhodococcus baikonurensis</name>
    <dbReference type="NCBI Taxonomy" id="172041"/>
    <lineage>
        <taxon>Bacteria</taxon>
        <taxon>Bacillati</taxon>
        <taxon>Actinomycetota</taxon>
        <taxon>Actinomycetes</taxon>
        <taxon>Mycobacteriales</taxon>
        <taxon>Nocardiaceae</taxon>
        <taxon>Rhodococcus</taxon>
        <taxon>Rhodococcus erythropolis group</taxon>
    </lineage>
</organism>